<sequence length="75" mass="8123">MRIEKVGGNKEGATVSSLGHLCLGEEQMRFSRGEVVFYGLKIRSKTANVAEVNEEKIEGGVTRVHPGDISGPLPR</sequence>
<protein>
    <submittedName>
        <fullName evidence="1">Uncharacterized protein</fullName>
    </submittedName>
</protein>
<proteinExistence type="predicted"/>
<evidence type="ECO:0000313" key="1">
    <source>
        <dbReference type="EMBL" id="MPC10859.1"/>
    </source>
</evidence>
<accession>A0A5B7CN07</accession>
<gene>
    <name evidence="1" type="ORF">E2C01_003502</name>
</gene>
<dbReference type="AlphaFoldDB" id="A0A5B7CN07"/>
<organism evidence="1 2">
    <name type="scientific">Portunus trituberculatus</name>
    <name type="common">Swimming crab</name>
    <name type="synonym">Neptunus trituberculatus</name>
    <dbReference type="NCBI Taxonomy" id="210409"/>
    <lineage>
        <taxon>Eukaryota</taxon>
        <taxon>Metazoa</taxon>
        <taxon>Ecdysozoa</taxon>
        <taxon>Arthropoda</taxon>
        <taxon>Crustacea</taxon>
        <taxon>Multicrustacea</taxon>
        <taxon>Malacostraca</taxon>
        <taxon>Eumalacostraca</taxon>
        <taxon>Eucarida</taxon>
        <taxon>Decapoda</taxon>
        <taxon>Pleocyemata</taxon>
        <taxon>Brachyura</taxon>
        <taxon>Eubrachyura</taxon>
        <taxon>Portunoidea</taxon>
        <taxon>Portunidae</taxon>
        <taxon>Portuninae</taxon>
        <taxon>Portunus</taxon>
    </lineage>
</organism>
<keyword evidence="2" id="KW-1185">Reference proteome</keyword>
<reference evidence="1 2" key="1">
    <citation type="submission" date="2019-05" db="EMBL/GenBank/DDBJ databases">
        <title>Another draft genome of Portunus trituberculatus and its Hox gene families provides insights of decapod evolution.</title>
        <authorList>
            <person name="Jeong J.-H."/>
            <person name="Song I."/>
            <person name="Kim S."/>
            <person name="Choi T."/>
            <person name="Kim D."/>
            <person name="Ryu S."/>
            <person name="Kim W."/>
        </authorList>
    </citation>
    <scope>NUCLEOTIDE SEQUENCE [LARGE SCALE GENOMIC DNA]</scope>
    <source>
        <tissue evidence="1">Muscle</tissue>
    </source>
</reference>
<dbReference type="Proteomes" id="UP000324222">
    <property type="component" value="Unassembled WGS sequence"/>
</dbReference>
<dbReference type="EMBL" id="VSRR010000134">
    <property type="protein sequence ID" value="MPC10859.1"/>
    <property type="molecule type" value="Genomic_DNA"/>
</dbReference>
<comment type="caution">
    <text evidence="1">The sequence shown here is derived from an EMBL/GenBank/DDBJ whole genome shotgun (WGS) entry which is preliminary data.</text>
</comment>
<evidence type="ECO:0000313" key="2">
    <source>
        <dbReference type="Proteomes" id="UP000324222"/>
    </source>
</evidence>
<name>A0A5B7CN07_PORTR</name>